<protein>
    <submittedName>
        <fullName evidence="5">Carbohydrate binding domain-containing protein</fullName>
    </submittedName>
</protein>
<name>A0AA96RL90_9BACL</name>
<proteinExistence type="predicted"/>
<dbReference type="KEGG" id="proo:MJB10_17430"/>
<dbReference type="RefSeq" id="WP_314796717.1">
    <property type="nucleotide sequence ID" value="NZ_CP130319.1"/>
</dbReference>
<dbReference type="InterPro" id="IPR039448">
    <property type="entry name" value="Beta_helix"/>
</dbReference>
<dbReference type="Proteomes" id="UP001304650">
    <property type="component" value="Chromosome"/>
</dbReference>
<dbReference type="AlphaFoldDB" id="A0AA96RL90"/>
<evidence type="ECO:0000256" key="1">
    <source>
        <dbReference type="ARBA" id="ARBA00022801"/>
    </source>
</evidence>
<feature type="chain" id="PRO_5041687203" evidence="2">
    <location>
        <begin position="26"/>
        <end position="852"/>
    </location>
</feature>
<dbReference type="InterPro" id="IPR012334">
    <property type="entry name" value="Pectin_lyas_fold"/>
</dbReference>
<dbReference type="Gene3D" id="2.160.20.10">
    <property type="entry name" value="Single-stranded right-handed beta-helix, Pectin lyase-like"/>
    <property type="match status" value="1"/>
</dbReference>
<dbReference type="Gene3D" id="2.60.120.260">
    <property type="entry name" value="Galactose-binding domain-like"/>
    <property type="match status" value="2"/>
</dbReference>
<dbReference type="Pfam" id="PF13229">
    <property type="entry name" value="Beta_helix"/>
    <property type="match status" value="1"/>
</dbReference>
<sequence length="852" mass="90521">MKNLKSKFAAGLTALLMLSSTSVVSVFTGPMQTISAASEGGVLLSDNPGFETGDSTGYSTWGTVQLNSTNAYKGSNAAKIGSYSGVYQVVEGLSPNTTYSVSVYGKKSSTATSDGGLYVKNYDATTGKTAAFTTTSYTNYSLTFTTASDKTSAEIGVWSNNAAGGPDLYADELTLVLTATNLLQNAGFESGDTSWTASQNAGYEANNANSGTNSMRVGEGTGLRYQTITSGFTAGKTYTLSGWGKVSKQGTIGYLKVGAYDSANTKLTETMVPFYNWKNYAQNSGTIIVPTGTSYLKVQIGNNNVGYGYAYFDDLILKENTGPTYYVDPAGDDNNNTGTSASSAWKTIGKINNTTFAPGSTILFKGGQIFSGNVTFTNSDFGTIANPITIASYGTGKATISAGTGTAISLADTYGYAITNLKLDGTNRSTNTGYGIYVNNNSIAKKLKLLYVGDNVITNFRTGVMNRTLLDTSTYHRKLEAVNFVGNDVHTVYDYAITSQELTSTGADRGSDGFAIGTNGDTVSNLYAGYNTMYDSIKPTDSSCWGLFYGGKAQMLMVENNTAYNGGAKEGLWNWGGIYSVYQFNTVHDITTSGADGDGINPGASSEVLVQYNYIYNTDGAGILLDEGYGENFTAQNTVIRYNIIHDTYKKWTSSLNEWGELYGGIAINGKGNNHTIYNNTISTSNGSAAITIQGAHNNWQPNSTDILGTNNFKVYNNILNASNGSILIATSVCGTCTGQIKGNLYYTNGGVFKMINRYGSGTTYTSMSSWRSALGYETENSADTSVIGNPALVNPTVGGNPNNFKIGSTSAAKDTGRNLSSLYGLDVGKIDYFQNSTPYNTNYDIGAHEFR</sequence>
<keyword evidence="6" id="KW-1185">Reference proteome</keyword>
<dbReference type="InterPro" id="IPR006626">
    <property type="entry name" value="PbH1"/>
</dbReference>
<evidence type="ECO:0000259" key="4">
    <source>
        <dbReference type="Pfam" id="PF13229"/>
    </source>
</evidence>
<dbReference type="GO" id="GO:0016798">
    <property type="term" value="F:hydrolase activity, acting on glycosyl bonds"/>
    <property type="evidence" value="ECO:0007669"/>
    <property type="project" value="InterPro"/>
</dbReference>
<feature type="signal peptide" evidence="2">
    <location>
        <begin position="1"/>
        <end position="25"/>
    </location>
</feature>
<feature type="domain" description="CBM-cenC" evidence="3">
    <location>
        <begin position="47"/>
        <end position="160"/>
    </location>
</feature>
<dbReference type="InterPro" id="IPR008979">
    <property type="entry name" value="Galactose-bd-like_sf"/>
</dbReference>
<feature type="domain" description="Right handed beta helix" evidence="4">
    <location>
        <begin position="556"/>
        <end position="697"/>
    </location>
</feature>
<dbReference type="SUPFAM" id="SSF51126">
    <property type="entry name" value="Pectin lyase-like"/>
    <property type="match status" value="1"/>
</dbReference>
<dbReference type="SUPFAM" id="SSF49785">
    <property type="entry name" value="Galactose-binding domain-like"/>
    <property type="match status" value="2"/>
</dbReference>
<dbReference type="InterPro" id="IPR003305">
    <property type="entry name" value="CenC_carb-bd"/>
</dbReference>
<dbReference type="Pfam" id="PF02018">
    <property type="entry name" value="CBM_4_9"/>
    <property type="match status" value="2"/>
</dbReference>
<reference evidence="5" key="1">
    <citation type="submission" date="2022-02" db="EMBL/GenBank/DDBJ databases">
        <title>Paenibacillus sp. MBLB1832 Whole Genome Shotgun Sequencing.</title>
        <authorList>
            <person name="Hwang C.Y."/>
            <person name="Cho E.-S."/>
            <person name="Seo M.-J."/>
        </authorList>
    </citation>
    <scope>NUCLEOTIDE SEQUENCE</scope>
    <source>
        <strain evidence="5">MBLB1832</strain>
    </source>
</reference>
<keyword evidence="2" id="KW-0732">Signal</keyword>
<feature type="domain" description="CBM-cenC" evidence="3">
    <location>
        <begin position="181"/>
        <end position="290"/>
    </location>
</feature>
<keyword evidence="1" id="KW-0378">Hydrolase</keyword>
<evidence type="ECO:0000259" key="3">
    <source>
        <dbReference type="Pfam" id="PF02018"/>
    </source>
</evidence>
<gene>
    <name evidence="5" type="ORF">MJB10_17430</name>
</gene>
<evidence type="ECO:0000313" key="5">
    <source>
        <dbReference type="EMBL" id="WNR42892.1"/>
    </source>
</evidence>
<dbReference type="InterPro" id="IPR011050">
    <property type="entry name" value="Pectin_lyase_fold/virulence"/>
</dbReference>
<accession>A0AA96RL90</accession>
<evidence type="ECO:0000256" key="2">
    <source>
        <dbReference type="SAM" id="SignalP"/>
    </source>
</evidence>
<dbReference type="SMART" id="SM00710">
    <property type="entry name" value="PbH1"/>
    <property type="match status" value="7"/>
</dbReference>
<evidence type="ECO:0000313" key="6">
    <source>
        <dbReference type="Proteomes" id="UP001304650"/>
    </source>
</evidence>
<dbReference type="EMBL" id="CP130319">
    <property type="protein sequence ID" value="WNR42892.1"/>
    <property type="molecule type" value="Genomic_DNA"/>
</dbReference>
<organism evidence="5 6">
    <name type="scientific">Paenibacillus roseopurpureus</name>
    <dbReference type="NCBI Taxonomy" id="2918901"/>
    <lineage>
        <taxon>Bacteria</taxon>
        <taxon>Bacillati</taxon>
        <taxon>Bacillota</taxon>
        <taxon>Bacilli</taxon>
        <taxon>Bacillales</taxon>
        <taxon>Paenibacillaceae</taxon>
        <taxon>Paenibacillus</taxon>
    </lineage>
</organism>